<reference evidence="1 2" key="1">
    <citation type="submission" date="2023-01" db="EMBL/GenBank/DDBJ databases">
        <title>Complete genome of Chryseobacterium camelliae VAN22-5A.</title>
        <authorList>
            <person name="Zong G."/>
            <person name="Cao G."/>
        </authorList>
    </citation>
    <scope>NUCLEOTIDE SEQUENCE [LARGE SCALE GENOMIC DNA]</scope>
    <source>
        <strain evidence="1 2">VAN22-5A</strain>
    </source>
</reference>
<dbReference type="PROSITE" id="PS51257">
    <property type="entry name" value="PROKAR_LIPOPROTEIN"/>
    <property type="match status" value="1"/>
</dbReference>
<dbReference type="RefSeq" id="WP_271149349.1">
    <property type="nucleotide sequence ID" value="NZ_CP115859.1"/>
</dbReference>
<protein>
    <recommendedName>
        <fullName evidence="3">Lipoprotein</fullName>
    </recommendedName>
</protein>
<proteinExistence type="predicted"/>
<name>A0ABY7QPB3_9FLAO</name>
<keyword evidence="2" id="KW-1185">Reference proteome</keyword>
<gene>
    <name evidence="1" type="ORF">PFY12_02745</name>
</gene>
<dbReference type="Proteomes" id="UP001210978">
    <property type="component" value="Chromosome"/>
</dbReference>
<accession>A0ABY7QPB3</accession>
<sequence>MKRNIILSVTFLLFLSCCDYNEKQENIIQTIASKSNKPYNENFIKNTFNEFSKQQIIELSSNQNPKVALYFFQILVEKFPEECFSVLMKNLNNRKTLDVSTSYDTINEMTVPDTMMFYTISKKDIFTNQQKEKLFSIILNDIENKDHLEGYLISYLNENQAAPNPRYYNKIKNIILKRSDNKFYYNSVLLNYFSNYNKPEDIIIIENFLKRNIFEDGPIHMNSTVEYIKKHPKDLYFPILEEFYSLKIKGKTFRADDIFFELEELTKATINYKTENAKELMKNITFNTKYISNGNFVASNEQIYLLLKNNDKSNYFADIKNDLQNKVNKAKLDTIVNWNNRWSY</sequence>
<organism evidence="1 2">
    <name type="scientific">Chryseobacterium camelliae</name>
    <dbReference type="NCBI Taxonomy" id="1265445"/>
    <lineage>
        <taxon>Bacteria</taxon>
        <taxon>Pseudomonadati</taxon>
        <taxon>Bacteroidota</taxon>
        <taxon>Flavobacteriia</taxon>
        <taxon>Flavobacteriales</taxon>
        <taxon>Weeksellaceae</taxon>
        <taxon>Chryseobacterium group</taxon>
        <taxon>Chryseobacterium</taxon>
    </lineage>
</organism>
<evidence type="ECO:0008006" key="3">
    <source>
        <dbReference type="Google" id="ProtNLM"/>
    </source>
</evidence>
<dbReference type="EMBL" id="CP115859">
    <property type="protein sequence ID" value="WBV61048.1"/>
    <property type="molecule type" value="Genomic_DNA"/>
</dbReference>
<evidence type="ECO:0000313" key="2">
    <source>
        <dbReference type="Proteomes" id="UP001210978"/>
    </source>
</evidence>
<evidence type="ECO:0000313" key="1">
    <source>
        <dbReference type="EMBL" id="WBV61048.1"/>
    </source>
</evidence>